<reference evidence="1 2" key="1">
    <citation type="submission" date="2014-03" db="EMBL/GenBank/DDBJ databases">
        <authorList>
            <person name="Urmite Genomes U."/>
        </authorList>
    </citation>
    <scope>NUCLEOTIDE SEQUENCE [LARGE SCALE GENOMIC DNA]</scope>
    <source>
        <strain evidence="1 2">Vm-5</strain>
    </source>
</reference>
<comment type="caution">
    <text evidence="1">The sequence shown here is derived from an EMBL/GenBank/DDBJ whole genome shotgun (WGS) entry which is preliminary data.</text>
</comment>
<evidence type="ECO:0000313" key="2">
    <source>
        <dbReference type="Proteomes" id="UP000028875"/>
    </source>
</evidence>
<dbReference type="EMBL" id="CCDP010000003">
    <property type="protein sequence ID" value="CDQ41862.1"/>
    <property type="molecule type" value="Genomic_DNA"/>
</dbReference>
<name>A0A024QHZ1_9BACI</name>
<gene>
    <name evidence="1" type="ORF">BN990_04241</name>
</gene>
<proteinExistence type="predicted"/>
<dbReference type="STRING" id="1462526.BN990_04241"/>
<organism evidence="1 2">
    <name type="scientific">Virgibacillus massiliensis</name>
    <dbReference type="NCBI Taxonomy" id="1462526"/>
    <lineage>
        <taxon>Bacteria</taxon>
        <taxon>Bacillati</taxon>
        <taxon>Bacillota</taxon>
        <taxon>Bacilli</taxon>
        <taxon>Bacillales</taxon>
        <taxon>Bacillaceae</taxon>
        <taxon>Virgibacillus</taxon>
    </lineage>
</organism>
<dbReference type="AlphaFoldDB" id="A0A024QHZ1"/>
<protein>
    <submittedName>
        <fullName evidence="1">Uncharacterized protein</fullName>
    </submittedName>
</protein>
<sequence>MSDNREAVFYDLLNKYEILLGAQGWSDPEIQAELNKLSADFKANLSMKDDST</sequence>
<dbReference type="RefSeq" id="WP_158295266.1">
    <property type="nucleotide sequence ID" value="NZ_BNER01000008.1"/>
</dbReference>
<dbReference type="Proteomes" id="UP000028875">
    <property type="component" value="Unassembled WGS sequence"/>
</dbReference>
<reference evidence="2" key="2">
    <citation type="submission" date="2014-05" db="EMBL/GenBank/DDBJ databases">
        <title>Draft genome sequence of Virgibacillus massiliensis Vm-5.</title>
        <authorList>
            <person name="Khelaifia S."/>
            <person name="Croce O."/>
            <person name="Lagier J.C."/>
            <person name="Raoult D."/>
        </authorList>
    </citation>
    <scope>NUCLEOTIDE SEQUENCE [LARGE SCALE GENOMIC DNA]</scope>
    <source>
        <strain evidence="2">Vm-5</strain>
    </source>
</reference>
<evidence type="ECO:0000313" key="1">
    <source>
        <dbReference type="EMBL" id="CDQ41862.1"/>
    </source>
</evidence>
<accession>A0A024QHZ1</accession>
<keyword evidence="2" id="KW-1185">Reference proteome</keyword>